<keyword evidence="1" id="KW-0472">Membrane</keyword>
<evidence type="ECO:0000313" key="3">
    <source>
        <dbReference type="WBParaSite" id="maker-uti_cns_0045948-snap-gene-0.7-mRNA-1"/>
    </source>
</evidence>
<dbReference type="InterPro" id="IPR008496">
    <property type="entry name" value="TMEM222/RTE1"/>
</dbReference>
<evidence type="ECO:0000256" key="1">
    <source>
        <dbReference type="SAM" id="Phobius"/>
    </source>
</evidence>
<keyword evidence="2" id="KW-1185">Reference proteome</keyword>
<name>A0A1I8J5X2_9PLAT</name>
<dbReference type="AlphaFoldDB" id="A0A1I8J5X2"/>
<feature type="transmembrane region" description="Helical" evidence="1">
    <location>
        <begin position="150"/>
        <end position="168"/>
    </location>
</feature>
<reference evidence="3" key="1">
    <citation type="submission" date="2016-11" db="UniProtKB">
        <authorList>
            <consortium name="WormBaseParasite"/>
        </authorList>
    </citation>
    <scope>IDENTIFICATION</scope>
</reference>
<dbReference type="Proteomes" id="UP000095280">
    <property type="component" value="Unplaced"/>
</dbReference>
<dbReference type="WBParaSite" id="maker-uti_cns_0045948-snap-gene-0.7-mRNA-1">
    <property type="protein sequence ID" value="maker-uti_cns_0045948-snap-gene-0.7-mRNA-1"/>
    <property type="gene ID" value="maker-uti_cns_0045948-snap-gene-0.7"/>
</dbReference>
<sequence length="170" mass="19401">MDLKIQPSRHRYPYCIVWTPIPILSWLIPLIGHMGICTSAGVVRDFAGPYTIGEDEMAFGWPAKLWQLSPALVQTDSNGAALDWDSAVNGACDVYRGRMHNLLCDNCHSHAALALNLMHYNNCRSWNMVKLFFVFTLHSRYVSWARLVHTWLPFCILAIVVICFSTFLRQ</sequence>
<dbReference type="PANTHER" id="PTHR20921:SF0">
    <property type="entry name" value="TRANSMEMBRANE PROTEIN 222"/>
    <property type="match status" value="1"/>
</dbReference>
<organism evidence="2 3">
    <name type="scientific">Macrostomum lignano</name>
    <dbReference type="NCBI Taxonomy" id="282301"/>
    <lineage>
        <taxon>Eukaryota</taxon>
        <taxon>Metazoa</taxon>
        <taxon>Spiralia</taxon>
        <taxon>Lophotrochozoa</taxon>
        <taxon>Platyhelminthes</taxon>
        <taxon>Rhabditophora</taxon>
        <taxon>Macrostomorpha</taxon>
        <taxon>Macrostomida</taxon>
        <taxon>Macrostomidae</taxon>
        <taxon>Macrostomum</taxon>
    </lineage>
</organism>
<feature type="transmembrane region" description="Helical" evidence="1">
    <location>
        <begin position="12"/>
        <end position="36"/>
    </location>
</feature>
<evidence type="ECO:0000313" key="2">
    <source>
        <dbReference type="Proteomes" id="UP000095280"/>
    </source>
</evidence>
<proteinExistence type="predicted"/>
<keyword evidence="1" id="KW-1133">Transmembrane helix</keyword>
<dbReference type="Pfam" id="PF05608">
    <property type="entry name" value="RTE1"/>
    <property type="match status" value="1"/>
</dbReference>
<accession>A0A1I8J5X2</accession>
<keyword evidence="1" id="KW-0812">Transmembrane</keyword>
<protein>
    <submittedName>
        <fullName evidence="3">Transmembrane protein 222</fullName>
    </submittedName>
</protein>
<dbReference type="PANTHER" id="PTHR20921">
    <property type="entry name" value="TRANSMEMBRANE PROTEIN 222"/>
    <property type="match status" value="1"/>
</dbReference>